<dbReference type="SUPFAM" id="SSF82693">
    <property type="entry name" value="Multidrug efflux transporter AcrB pore domain, PN1, PN2, PC1 and PC2 subdomains"/>
    <property type="match status" value="1"/>
</dbReference>
<feature type="transmembrane region" description="Helical" evidence="2">
    <location>
        <begin position="469"/>
        <end position="490"/>
    </location>
</feature>
<gene>
    <name evidence="3" type="ORF">JYP50_17840</name>
</gene>
<dbReference type="Pfam" id="PF00873">
    <property type="entry name" value="ACR_tran"/>
    <property type="match status" value="1"/>
</dbReference>
<dbReference type="Gene3D" id="3.30.70.1440">
    <property type="entry name" value="Multidrug efflux transporter AcrB pore domain"/>
    <property type="match status" value="1"/>
</dbReference>
<evidence type="ECO:0000256" key="1">
    <source>
        <dbReference type="SAM" id="MobiDB-lite"/>
    </source>
</evidence>
<accession>A0A939INU0</accession>
<feature type="transmembrane region" description="Helical" evidence="2">
    <location>
        <begin position="24"/>
        <end position="41"/>
    </location>
</feature>
<dbReference type="EMBL" id="JAFKCZ010000015">
    <property type="protein sequence ID" value="MBN7798468.1"/>
    <property type="molecule type" value="Genomic_DNA"/>
</dbReference>
<keyword evidence="4" id="KW-1185">Reference proteome</keyword>
<feature type="transmembrane region" description="Helical" evidence="2">
    <location>
        <begin position="393"/>
        <end position="418"/>
    </location>
</feature>
<keyword evidence="2" id="KW-0812">Transmembrane</keyword>
<feature type="transmembrane region" description="Helical" evidence="2">
    <location>
        <begin position="895"/>
        <end position="915"/>
    </location>
</feature>
<protein>
    <submittedName>
        <fullName evidence="3">Efflux RND transporter permease subunit</fullName>
    </submittedName>
</protein>
<proteinExistence type="predicted"/>
<dbReference type="InterPro" id="IPR001036">
    <property type="entry name" value="Acrflvin-R"/>
</dbReference>
<organism evidence="3 4">
    <name type="scientific">Parahaliea mediterranea</name>
    <dbReference type="NCBI Taxonomy" id="651086"/>
    <lineage>
        <taxon>Bacteria</taxon>
        <taxon>Pseudomonadati</taxon>
        <taxon>Pseudomonadota</taxon>
        <taxon>Gammaproteobacteria</taxon>
        <taxon>Cellvibrionales</taxon>
        <taxon>Halieaceae</taxon>
        <taxon>Parahaliea</taxon>
    </lineage>
</organism>
<feature type="transmembrane region" description="Helical" evidence="2">
    <location>
        <begin position="921"/>
        <end position="945"/>
    </location>
</feature>
<feature type="transmembrane region" description="Helical" evidence="2">
    <location>
        <begin position="368"/>
        <end position="387"/>
    </location>
</feature>
<keyword evidence="2" id="KW-1133">Transmembrane helix</keyword>
<dbReference type="PRINTS" id="PR00702">
    <property type="entry name" value="ACRIFLAVINRP"/>
</dbReference>
<dbReference type="GO" id="GO:0005886">
    <property type="term" value="C:plasma membrane"/>
    <property type="evidence" value="ECO:0007669"/>
    <property type="project" value="TreeGrafter"/>
</dbReference>
<feature type="transmembrane region" description="Helical" evidence="2">
    <location>
        <begin position="998"/>
        <end position="1024"/>
    </location>
</feature>
<evidence type="ECO:0000313" key="4">
    <source>
        <dbReference type="Proteomes" id="UP000664303"/>
    </source>
</evidence>
<feature type="transmembrane region" description="Helical" evidence="2">
    <location>
        <begin position="339"/>
        <end position="361"/>
    </location>
</feature>
<dbReference type="SUPFAM" id="SSF82866">
    <property type="entry name" value="Multidrug efflux transporter AcrB transmembrane domain"/>
    <property type="match status" value="2"/>
</dbReference>
<feature type="region of interest" description="Disordered" evidence="1">
    <location>
        <begin position="1037"/>
        <end position="1056"/>
    </location>
</feature>
<feature type="transmembrane region" description="Helical" evidence="2">
    <location>
        <begin position="534"/>
        <end position="553"/>
    </location>
</feature>
<comment type="caution">
    <text evidence="3">The sequence shown here is derived from an EMBL/GenBank/DDBJ whole genome shotgun (WGS) entry which is preliminary data.</text>
</comment>
<dbReference type="Gene3D" id="3.30.70.1430">
    <property type="entry name" value="Multidrug efflux transporter AcrB pore domain"/>
    <property type="match status" value="2"/>
</dbReference>
<dbReference type="Proteomes" id="UP000664303">
    <property type="component" value="Unassembled WGS sequence"/>
</dbReference>
<dbReference type="AlphaFoldDB" id="A0A939INU0"/>
<name>A0A939INU0_9GAMM</name>
<feature type="transmembrane region" description="Helical" evidence="2">
    <location>
        <begin position="869"/>
        <end position="888"/>
    </location>
</feature>
<dbReference type="Gene3D" id="1.20.1640.10">
    <property type="entry name" value="Multidrug efflux transporter AcrB transmembrane domain"/>
    <property type="match status" value="2"/>
</dbReference>
<dbReference type="Gene3D" id="3.30.70.1320">
    <property type="entry name" value="Multidrug efflux transporter AcrB pore domain like"/>
    <property type="match status" value="1"/>
</dbReference>
<feature type="transmembrane region" description="Helical" evidence="2">
    <location>
        <begin position="439"/>
        <end position="463"/>
    </location>
</feature>
<dbReference type="RefSeq" id="WP_206561917.1">
    <property type="nucleotide sequence ID" value="NZ_JAFKCZ010000015.1"/>
</dbReference>
<dbReference type="SUPFAM" id="SSF82714">
    <property type="entry name" value="Multidrug efflux transporter AcrB TolC docking domain, DN and DC subdomains"/>
    <property type="match status" value="2"/>
</dbReference>
<sequence>MPRETGATDRRPHYLIDTFTRHPLAANLLMVMLVLAGIWGLRQLTVQLNPAQESNAVSVDISWPGAAAEDVEQLVTQPVEYQLRALQDLKSLTSTTVESHASIRLEFQRDTDMGRAVDRVKQRVAQTRDLPTDIEPPVIQLAERLETVAALLLAGTGSLEELAPLARDIERDLMARGADQVEFRGVPEEEIAIQVDSKTLFELGVPLHEIARKVMANSVDVPAGSVGDGQLERKLRSLEQRRSSQGFSDLPIDAPGTGQLLRLGDIARIERRQRDDQRQLSHEGEPAIMLILRRAPGSDIMDEADILHQWHADNAARLARQGIEATIWLEAWRFARETLMLVVNNGLGGLVLVIATLFLFLNTRVAGWVSLGIPVSFLGALAVFHFLGGSINFISLIGAVMALGIVVDDAIVVGEHALSRFEAGASPEQAAADGAQHMFAPVMASSLTTMAAFLPLIVIDSAFIREIPLLMICVIVASLVECFLIMPGHLRHSFQAMRHREPGRLRLAFDRRFARFRDRFFAPLLLRALDNRRAVIALSLGAFAVALSLLASGRVKPELDINLDFEFADAYLQFAAGASEADKQAVLADMERALRDTNAAFGGDVIVTHVPQRNWAYLEQQPRTGSQYAAIWVELVPPNEREVSLSEFSAAWQARIRPSPHVEALQFEAGEDNWPDLQLYFSGGDVHTLKAAASALADHLGRLPGVNNVFDDLPYGKEQWVFTLTTEGRAAGLTSAEVGRQLHAAYEGYRVQLFTEGDAELEVRVSLPSEERLHLGSIGQLPITTPAGDVLPLASVAEIGARRGIERINHRDGLQVINVYGNVDRKINTPMAVISELEASVIPDISKRFGVTYGLGERSAEETEVFGDMMLGAAIGLALIYLILAWIFASWSWPLAVMLAIPLGLTGALAGLQLLDLNLGAMAIMGLFTLTGVIVNDSIILINAYKAHRDSGQQSREALLRACGERLRPVILTSVTTSLGLAPMMLESSPIAEVMAPLAVVICFGLLYGTTLILFTIPAVLSVLESLSQGLSVRRRNRRARAMTHPHNDPLAGAQS</sequence>
<evidence type="ECO:0000256" key="2">
    <source>
        <dbReference type="SAM" id="Phobius"/>
    </source>
</evidence>
<dbReference type="PANTHER" id="PTHR32063">
    <property type="match status" value="1"/>
</dbReference>
<dbReference type="GO" id="GO:0042910">
    <property type="term" value="F:xenobiotic transmembrane transporter activity"/>
    <property type="evidence" value="ECO:0007669"/>
    <property type="project" value="TreeGrafter"/>
</dbReference>
<keyword evidence="2" id="KW-0472">Membrane</keyword>
<evidence type="ECO:0000313" key="3">
    <source>
        <dbReference type="EMBL" id="MBN7798468.1"/>
    </source>
</evidence>
<dbReference type="InterPro" id="IPR027463">
    <property type="entry name" value="AcrB_DN_DC_subdom"/>
</dbReference>
<dbReference type="Gene3D" id="3.30.2090.10">
    <property type="entry name" value="Multidrug efflux transporter AcrB TolC docking domain, DN and DC subdomains"/>
    <property type="match status" value="2"/>
</dbReference>
<dbReference type="PANTHER" id="PTHR32063:SF33">
    <property type="entry name" value="RND SUPERFAMILY EFFLUX PUMP PERMEASE COMPONENT"/>
    <property type="match status" value="1"/>
</dbReference>
<reference evidence="3" key="1">
    <citation type="submission" date="2021-02" db="EMBL/GenBank/DDBJ databases">
        <title>PHA producing bacteria isolated from coastal sediment in Guangdong, Shenzhen.</title>
        <authorList>
            <person name="Zheng W."/>
            <person name="Yu S."/>
            <person name="Huang Y."/>
        </authorList>
    </citation>
    <scope>NUCLEOTIDE SEQUENCE</scope>
    <source>
        <strain evidence="3">TN14-10</strain>
    </source>
</reference>